<reference evidence="1 2" key="1">
    <citation type="submission" date="2017-11" db="EMBL/GenBank/DDBJ databases">
        <title>De novo assembly and phasing of dikaryotic genomes from two isolates of Puccinia coronata f. sp. avenae, the causal agent of oat crown rust.</title>
        <authorList>
            <person name="Miller M.E."/>
            <person name="Zhang Y."/>
            <person name="Omidvar V."/>
            <person name="Sperschneider J."/>
            <person name="Schwessinger B."/>
            <person name="Raley C."/>
            <person name="Palmer J.M."/>
            <person name="Garnica D."/>
            <person name="Upadhyaya N."/>
            <person name="Rathjen J."/>
            <person name="Taylor J.M."/>
            <person name="Park R.F."/>
            <person name="Dodds P.N."/>
            <person name="Hirsch C.D."/>
            <person name="Kianian S.F."/>
            <person name="Figueroa M."/>
        </authorList>
    </citation>
    <scope>NUCLEOTIDE SEQUENCE [LARGE SCALE GENOMIC DNA]</scope>
    <source>
        <strain evidence="1">12SD80</strain>
    </source>
</reference>
<dbReference type="Proteomes" id="UP000235392">
    <property type="component" value="Unassembled WGS sequence"/>
</dbReference>
<sequence>MTPSHAPASLGRKRAAHLSRCVPAHQGVIPRQTGTGFNLLGKEYLPAKWIQACISLARSYSLASRCKPVPTCRGITPRRAGTSLCQLAGGNDVAPW</sequence>
<name>A0A2N5U1Z7_9BASI</name>
<accession>A0A2N5U1Z7</accession>
<protein>
    <submittedName>
        <fullName evidence="1">Uncharacterized protein</fullName>
    </submittedName>
</protein>
<dbReference type="AlphaFoldDB" id="A0A2N5U1Z7"/>
<dbReference type="EMBL" id="PGCI01000260">
    <property type="protein sequence ID" value="PLW31776.1"/>
    <property type="molecule type" value="Genomic_DNA"/>
</dbReference>
<comment type="caution">
    <text evidence="1">The sequence shown here is derived from an EMBL/GenBank/DDBJ whole genome shotgun (WGS) entry which is preliminary data.</text>
</comment>
<gene>
    <name evidence="1" type="ORF">PCASD_17405</name>
</gene>
<proteinExistence type="predicted"/>
<evidence type="ECO:0000313" key="2">
    <source>
        <dbReference type="Proteomes" id="UP000235392"/>
    </source>
</evidence>
<organism evidence="1 2">
    <name type="scientific">Puccinia coronata f. sp. avenae</name>
    <dbReference type="NCBI Taxonomy" id="200324"/>
    <lineage>
        <taxon>Eukaryota</taxon>
        <taxon>Fungi</taxon>
        <taxon>Dikarya</taxon>
        <taxon>Basidiomycota</taxon>
        <taxon>Pucciniomycotina</taxon>
        <taxon>Pucciniomycetes</taxon>
        <taxon>Pucciniales</taxon>
        <taxon>Pucciniaceae</taxon>
        <taxon>Puccinia</taxon>
    </lineage>
</organism>
<evidence type="ECO:0000313" key="1">
    <source>
        <dbReference type="EMBL" id="PLW31776.1"/>
    </source>
</evidence>